<name>A0A0S6U8S2_NEOTH</name>
<evidence type="ECO:0000313" key="1">
    <source>
        <dbReference type="EMBL" id="GAF25370.1"/>
    </source>
</evidence>
<protein>
    <submittedName>
        <fullName evidence="1">Uncharacterized protein</fullName>
    </submittedName>
</protein>
<accession>A0A0S6U8S2</accession>
<dbReference type="AlphaFoldDB" id="A0A0S6U8S2"/>
<dbReference type="EMBL" id="DF238840">
    <property type="protein sequence ID" value="GAF25370.1"/>
    <property type="molecule type" value="Genomic_DNA"/>
</dbReference>
<gene>
    <name evidence="1" type="ORF">MTY_0703</name>
</gene>
<sequence length="35" mass="3906">MKGVLHQFSLFLPEMILARASWSCRSTNTGPEPPC</sequence>
<organism evidence="1">
    <name type="scientific">Moorella thermoacetica Y72</name>
    <dbReference type="NCBI Taxonomy" id="1325331"/>
    <lineage>
        <taxon>Bacteria</taxon>
        <taxon>Bacillati</taxon>
        <taxon>Bacillota</taxon>
        <taxon>Clostridia</taxon>
        <taxon>Neomoorellales</taxon>
        <taxon>Neomoorellaceae</taxon>
        <taxon>Neomoorella</taxon>
    </lineage>
</organism>
<proteinExistence type="predicted"/>
<reference evidence="1" key="1">
    <citation type="journal article" date="2014" name="Gene">
        <title>Genome-guided analysis of transformation efficiency and carbon dioxide assimilation by Moorella thermoacetica Y72.</title>
        <authorList>
            <person name="Tsukahara K."/>
            <person name="Kita A."/>
            <person name="Nakashimada Y."/>
            <person name="Hoshino T."/>
            <person name="Murakami K."/>
        </authorList>
    </citation>
    <scope>NUCLEOTIDE SEQUENCE [LARGE SCALE GENOMIC DNA]</scope>
    <source>
        <strain evidence="1">Y72</strain>
    </source>
</reference>
<dbReference type="Proteomes" id="UP000063718">
    <property type="component" value="Unassembled WGS sequence"/>
</dbReference>